<dbReference type="AlphaFoldDB" id="A0A8J3VNI0"/>
<reference evidence="1" key="1">
    <citation type="submission" date="2021-01" db="EMBL/GenBank/DDBJ databases">
        <title>Whole genome shotgun sequence of Rugosimonospora africana NBRC 104875.</title>
        <authorList>
            <person name="Komaki H."/>
            <person name="Tamura T."/>
        </authorList>
    </citation>
    <scope>NUCLEOTIDE SEQUENCE</scope>
    <source>
        <strain evidence="1">NBRC 104875</strain>
    </source>
</reference>
<name>A0A8J3VNI0_9ACTN</name>
<evidence type="ECO:0000313" key="2">
    <source>
        <dbReference type="Proteomes" id="UP000642748"/>
    </source>
</evidence>
<evidence type="ECO:0000313" key="1">
    <source>
        <dbReference type="EMBL" id="GIH13000.1"/>
    </source>
</evidence>
<sequence>MRRVEVTDEGITITSVIEPLVSMYGKEMRPGATSVYALTWDEISRVEVSAIELPPDGERWVELTVDVTWGEYFEIHEDDEGFADALRELCRLSERPVPDAAALTMTGQVIWPGLGAA</sequence>
<dbReference type="RefSeq" id="WP_203916706.1">
    <property type="nucleotide sequence ID" value="NZ_BONZ01000013.1"/>
</dbReference>
<gene>
    <name evidence="1" type="ORF">Raf01_11720</name>
</gene>
<dbReference type="Proteomes" id="UP000642748">
    <property type="component" value="Unassembled WGS sequence"/>
</dbReference>
<proteinExistence type="predicted"/>
<accession>A0A8J3VNI0</accession>
<comment type="caution">
    <text evidence="1">The sequence shown here is derived from an EMBL/GenBank/DDBJ whole genome shotgun (WGS) entry which is preliminary data.</text>
</comment>
<keyword evidence="2" id="KW-1185">Reference proteome</keyword>
<protein>
    <submittedName>
        <fullName evidence="1">Uncharacterized protein</fullName>
    </submittedName>
</protein>
<dbReference type="EMBL" id="BONZ01000013">
    <property type="protein sequence ID" value="GIH13000.1"/>
    <property type="molecule type" value="Genomic_DNA"/>
</dbReference>
<organism evidence="1 2">
    <name type="scientific">Rugosimonospora africana</name>
    <dbReference type="NCBI Taxonomy" id="556532"/>
    <lineage>
        <taxon>Bacteria</taxon>
        <taxon>Bacillati</taxon>
        <taxon>Actinomycetota</taxon>
        <taxon>Actinomycetes</taxon>
        <taxon>Micromonosporales</taxon>
        <taxon>Micromonosporaceae</taxon>
        <taxon>Rugosimonospora</taxon>
    </lineage>
</organism>